<dbReference type="PANTHER" id="PTHR46246:SF1">
    <property type="entry name" value="GUANOSINE-3',5'-BIS(DIPHOSPHATE) 3'-PYROPHOSPHOHYDROLASE MESH1"/>
    <property type="match status" value="1"/>
</dbReference>
<dbReference type="EMBL" id="QRVK01000010">
    <property type="protein sequence ID" value="RGS43154.1"/>
    <property type="molecule type" value="Genomic_DNA"/>
</dbReference>
<dbReference type="Gene3D" id="1.10.3210.10">
    <property type="entry name" value="Hypothetical protein af1432"/>
    <property type="match status" value="1"/>
</dbReference>
<dbReference type="InterPro" id="IPR003607">
    <property type="entry name" value="HD/PDEase_dom"/>
</dbReference>
<reference evidence="2 3" key="1">
    <citation type="submission" date="2018-08" db="EMBL/GenBank/DDBJ databases">
        <title>A genome reference for cultivated species of the human gut microbiota.</title>
        <authorList>
            <person name="Zou Y."/>
            <person name="Xue W."/>
            <person name="Luo G."/>
        </authorList>
    </citation>
    <scope>NUCLEOTIDE SEQUENCE [LARGE SCALE GENOMIC DNA]</scope>
    <source>
        <strain evidence="2 3">AF22-21</strain>
    </source>
</reference>
<dbReference type="AlphaFoldDB" id="A0A3R6AS44"/>
<dbReference type="InterPro" id="IPR052194">
    <property type="entry name" value="MESH1"/>
</dbReference>
<evidence type="ECO:0000313" key="3">
    <source>
        <dbReference type="Proteomes" id="UP000283295"/>
    </source>
</evidence>
<dbReference type="PANTHER" id="PTHR46246">
    <property type="entry name" value="GUANOSINE-3',5'-BIS(DIPHOSPHATE) 3'-PYROPHOSPHOHYDROLASE MESH1"/>
    <property type="match status" value="1"/>
</dbReference>
<evidence type="ECO:0000259" key="1">
    <source>
        <dbReference type="SMART" id="SM00471"/>
    </source>
</evidence>
<feature type="domain" description="HD/PDEase" evidence="1">
    <location>
        <begin position="34"/>
        <end position="139"/>
    </location>
</feature>
<evidence type="ECO:0000313" key="2">
    <source>
        <dbReference type="EMBL" id="RGS43154.1"/>
    </source>
</evidence>
<dbReference type="SMART" id="SM00471">
    <property type="entry name" value="HDc"/>
    <property type="match status" value="1"/>
</dbReference>
<dbReference type="OrthoDB" id="9802385at2"/>
<organism evidence="2 3">
    <name type="scientific">Coprococcus eutactus</name>
    <dbReference type="NCBI Taxonomy" id="33043"/>
    <lineage>
        <taxon>Bacteria</taxon>
        <taxon>Bacillati</taxon>
        <taxon>Bacillota</taxon>
        <taxon>Clostridia</taxon>
        <taxon>Lachnospirales</taxon>
        <taxon>Lachnospiraceae</taxon>
        <taxon>Coprococcus</taxon>
    </lineage>
</organism>
<dbReference type="Pfam" id="PF13328">
    <property type="entry name" value="HD_4"/>
    <property type="match status" value="1"/>
</dbReference>
<accession>A0A3R6AS44</accession>
<dbReference type="GO" id="GO:0008893">
    <property type="term" value="F:guanosine-3',5'-bis(diphosphate) 3'-diphosphatase activity"/>
    <property type="evidence" value="ECO:0007669"/>
    <property type="project" value="TreeGrafter"/>
</dbReference>
<name>A0A3R6AS44_9FIRM</name>
<comment type="caution">
    <text evidence="2">The sequence shown here is derived from an EMBL/GenBank/DDBJ whole genome shotgun (WGS) entry which is preliminary data.</text>
</comment>
<protein>
    <submittedName>
        <fullName evidence="2">Bifunctional (P)ppGpp synthetase/guanosine-3',5'-bis(Diphosphate) 3'-pyrophosphohydrolase</fullName>
    </submittedName>
</protein>
<dbReference type="CDD" id="cd00077">
    <property type="entry name" value="HDc"/>
    <property type="match status" value="1"/>
</dbReference>
<gene>
    <name evidence="2" type="ORF">DWX94_05995</name>
</gene>
<keyword evidence="2" id="KW-0378">Hydrolase</keyword>
<dbReference type="Proteomes" id="UP000283295">
    <property type="component" value="Unassembled WGS sequence"/>
</dbReference>
<dbReference type="SUPFAM" id="SSF109604">
    <property type="entry name" value="HD-domain/PDEase-like"/>
    <property type="match status" value="1"/>
</dbReference>
<sequence length="194" mass="22413">MTDKMDTKPDLIQKAKDMAKSYHEGQTRRGSAGFVPYYDEHILGVYNILKDECQIDDEEVLVTALLHDTVEDTSCTLEDIERAFGPKIKEQVRLLTRIDGEPFSVYARRLFANGTDKTILVKLADRLHNLRTISYMPDIQWIQKKVKQSYTDILNPLHETMKGIDGPYNDKINKLADMIEDQILTVQRKLKLKI</sequence>
<proteinExistence type="predicted"/>